<gene>
    <name evidence="2" type="ORF">TVY486_0100950</name>
</gene>
<proteinExistence type="predicted"/>
<sequence>MQTKDSISPPPHPAPYPRASKGMHVQARTPSMHLISPVSSQSKVVMKCYVATGGKCKCGSVASTTQEAGIRRHRATPGNICIASRRIWCMSLRMIHLPKRNFDSVAIDPCPIVIC</sequence>
<feature type="region of interest" description="Disordered" evidence="1">
    <location>
        <begin position="1"/>
        <end position="23"/>
    </location>
</feature>
<evidence type="ECO:0000256" key="1">
    <source>
        <dbReference type="SAM" id="MobiDB-lite"/>
    </source>
</evidence>
<accession>G0TR83</accession>
<organism evidence="2">
    <name type="scientific">Trypanosoma vivax (strain Y486)</name>
    <dbReference type="NCBI Taxonomy" id="1055687"/>
    <lineage>
        <taxon>Eukaryota</taxon>
        <taxon>Discoba</taxon>
        <taxon>Euglenozoa</taxon>
        <taxon>Kinetoplastea</taxon>
        <taxon>Metakinetoplastina</taxon>
        <taxon>Trypanosomatida</taxon>
        <taxon>Trypanosomatidae</taxon>
        <taxon>Trypanosoma</taxon>
        <taxon>Duttonella</taxon>
    </lineage>
</organism>
<dbReference type="AlphaFoldDB" id="G0TR83"/>
<name>G0TR83_TRYVY</name>
<evidence type="ECO:0000313" key="2">
    <source>
        <dbReference type="EMBL" id="CCC46447.1"/>
    </source>
</evidence>
<reference evidence="2" key="1">
    <citation type="journal article" date="2012" name="Proc. Natl. Acad. Sci. U.S.A.">
        <title>Antigenic diversity is generated by distinct evolutionary mechanisms in African trypanosome species.</title>
        <authorList>
            <person name="Jackson A.P."/>
            <person name="Berry A."/>
            <person name="Aslett M."/>
            <person name="Allison H.C."/>
            <person name="Burton P."/>
            <person name="Vavrova-Anderson J."/>
            <person name="Brown R."/>
            <person name="Browne H."/>
            <person name="Corton N."/>
            <person name="Hauser H."/>
            <person name="Gamble J."/>
            <person name="Gilderthorp R."/>
            <person name="Marcello L."/>
            <person name="McQuillan J."/>
            <person name="Otto T.D."/>
            <person name="Quail M.A."/>
            <person name="Sanders M.J."/>
            <person name="van Tonder A."/>
            <person name="Ginger M.L."/>
            <person name="Field M.C."/>
            <person name="Barry J.D."/>
            <person name="Hertz-Fowler C."/>
            <person name="Berriman M."/>
        </authorList>
    </citation>
    <scope>NUCLEOTIDE SEQUENCE</scope>
    <source>
        <strain evidence="2">Y486</strain>
    </source>
</reference>
<dbReference type="EMBL" id="HE573017">
    <property type="protein sequence ID" value="CCC46447.1"/>
    <property type="molecule type" value="Genomic_DNA"/>
</dbReference>
<protein>
    <submittedName>
        <fullName evidence="2">Uncharacterized protein</fullName>
    </submittedName>
</protein>